<dbReference type="Proteomes" id="UP000275865">
    <property type="component" value="Unassembled WGS sequence"/>
</dbReference>
<organism evidence="3 5">
    <name type="scientific">Micromonospora musae</name>
    <dbReference type="NCBI Taxonomy" id="1894970"/>
    <lineage>
        <taxon>Bacteria</taxon>
        <taxon>Bacillati</taxon>
        <taxon>Actinomycetota</taxon>
        <taxon>Actinomycetes</taxon>
        <taxon>Micromonosporales</taxon>
        <taxon>Micromonosporaceae</taxon>
        <taxon>Micromonospora</taxon>
    </lineage>
</organism>
<evidence type="ECO:0000313" key="4">
    <source>
        <dbReference type="Proteomes" id="UP000271548"/>
    </source>
</evidence>
<dbReference type="EMBL" id="RAZS01000003">
    <property type="protein sequence ID" value="RKN20976.1"/>
    <property type="molecule type" value="Genomic_DNA"/>
</dbReference>
<reference evidence="4 5" key="1">
    <citation type="submission" date="2018-09" db="EMBL/GenBank/DDBJ databases">
        <title>Micromonospora sp. nov. MS1-9, isolated from a root of Musa sp.</title>
        <authorList>
            <person name="Kuncharoen N."/>
            <person name="Kudo T."/>
            <person name="Ohkuma M."/>
            <person name="Yuki M."/>
            <person name="Tanasupawat S."/>
        </authorList>
    </citation>
    <scope>NUCLEOTIDE SEQUENCE [LARGE SCALE GENOMIC DNA]</scope>
    <source>
        <strain evidence="3 5">MS1-9</strain>
        <strain evidence="2 4">NGC1-4</strain>
    </source>
</reference>
<dbReference type="OrthoDB" id="417618at2"/>
<feature type="transmembrane region" description="Helical" evidence="1">
    <location>
        <begin position="20"/>
        <end position="40"/>
    </location>
</feature>
<evidence type="ECO:0000313" key="2">
    <source>
        <dbReference type="EMBL" id="RKN20976.1"/>
    </source>
</evidence>
<sequence>MDTSPASDEPESKALPEATVAGDWTILGVITVAIAGLLFWRRRKRRG</sequence>
<dbReference type="EMBL" id="RAZT01000006">
    <property type="protein sequence ID" value="RKN32211.1"/>
    <property type="molecule type" value="Genomic_DNA"/>
</dbReference>
<comment type="caution">
    <text evidence="3">The sequence shown here is derived from an EMBL/GenBank/DDBJ whole genome shotgun (WGS) entry which is preliminary data.</text>
</comment>
<keyword evidence="4" id="KW-1185">Reference proteome</keyword>
<accession>A0A3A9Y420</accession>
<keyword evidence="1" id="KW-1133">Transmembrane helix</keyword>
<dbReference type="RefSeq" id="WP_120675718.1">
    <property type="nucleotide sequence ID" value="NZ_RAZS01000003.1"/>
</dbReference>
<dbReference type="AlphaFoldDB" id="A0A3A9Y420"/>
<name>A0A3A9Y420_9ACTN</name>
<keyword evidence="1" id="KW-0812">Transmembrane</keyword>
<evidence type="ECO:0000313" key="3">
    <source>
        <dbReference type="EMBL" id="RKN32211.1"/>
    </source>
</evidence>
<keyword evidence="1" id="KW-0472">Membrane</keyword>
<proteinExistence type="predicted"/>
<dbReference type="NCBIfam" id="TIGR01167">
    <property type="entry name" value="LPXTG_anchor"/>
    <property type="match status" value="1"/>
</dbReference>
<protein>
    <submittedName>
        <fullName evidence="3">LPXTG cell wall anchor domain-containing protein</fullName>
    </submittedName>
</protein>
<gene>
    <name evidence="3" type="ORF">D7044_13130</name>
    <name evidence="2" type="ORF">D7147_09215</name>
</gene>
<evidence type="ECO:0000256" key="1">
    <source>
        <dbReference type="SAM" id="Phobius"/>
    </source>
</evidence>
<evidence type="ECO:0000313" key="5">
    <source>
        <dbReference type="Proteomes" id="UP000275865"/>
    </source>
</evidence>
<dbReference type="Proteomes" id="UP000271548">
    <property type="component" value="Unassembled WGS sequence"/>
</dbReference>